<dbReference type="OrthoDB" id="9760950at2"/>
<evidence type="ECO:0000256" key="2">
    <source>
        <dbReference type="ARBA" id="ARBA00022840"/>
    </source>
</evidence>
<dbReference type="InterPro" id="IPR003593">
    <property type="entry name" value="AAA+_ATPase"/>
</dbReference>
<dbReference type="GO" id="GO:0005524">
    <property type="term" value="F:ATP binding"/>
    <property type="evidence" value="ECO:0007669"/>
    <property type="project" value="UniProtKB-KW"/>
</dbReference>
<evidence type="ECO:0000256" key="1">
    <source>
        <dbReference type="ARBA" id="ARBA00022741"/>
    </source>
</evidence>
<dbReference type="PANTHER" id="PTHR42855:SF2">
    <property type="entry name" value="DRUG RESISTANCE ABC TRANSPORTER,ATP-BINDING PROTEIN"/>
    <property type="match status" value="1"/>
</dbReference>
<organism evidence="5 6">
    <name type="scientific">Ignavigranum ruoffiae</name>
    <dbReference type="NCBI Taxonomy" id="89093"/>
    <lineage>
        <taxon>Bacteria</taxon>
        <taxon>Bacillati</taxon>
        <taxon>Bacillota</taxon>
        <taxon>Bacilli</taxon>
        <taxon>Lactobacillales</taxon>
        <taxon>Aerococcaceae</taxon>
        <taxon>Ignavigranum</taxon>
    </lineage>
</organism>
<sequence length="536" mass="61148">MINIQQLNKTIGVRNLLHVEALSIEATDKIGLIGQNGVGKSTLLRILAGLDQEYSGQIDIQMSLSYLFSDDQLGVESGQDQDTSIEQTDLLKQGSPGQVQSQRLAQVLDHPDSFLLLDEPTSHLDLEQKDLLSQRLQARTMGYLAISHDRDFINQNCHKIFELSQGSIEIYNGNYEFYLDEKIKREKFAQREYQQFVKEKQRLKKLAQEVRQQSAAVRRTPKRMGNSEARLHKMGGQSVKKKLDNKVKAIETRMQQLDVKAKPKEDSVIRLSLPEGEAIQAKVLVSAESLNKSYQDKKIFRQAKFTIERGDRIALIGPNGSGKTTLLKMILSRKQVQTHPRLQIGYYSQMEENLDLESSILENILISSIFDETLTRIVLARLGFTGDSIYKRVAVLSDGEQAKIKLAKLITSKANLIMLDEPTNYLDIQAIEVLEELLLHMDRPLIFVSHDVSLINHLANKLFLIKHQQIETFAGNLQDYQQDQLTKKQAKSDQQMLIDFRLTQLNSLLSLDLPADEKARLEEEYLDLLNQKHNRN</sequence>
<protein>
    <submittedName>
        <fullName evidence="5">Macrolide transport system ATP-binding/permease protein</fullName>
    </submittedName>
</protein>
<reference evidence="5 6" key="1">
    <citation type="submission" date="2016-10" db="EMBL/GenBank/DDBJ databases">
        <authorList>
            <person name="de Groot N.N."/>
        </authorList>
    </citation>
    <scope>NUCLEOTIDE SEQUENCE [LARGE SCALE GENOMIC DNA]</scope>
    <source>
        <strain evidence="5 6">DSM 15695</strain>
    </source>
</reference>
<gene>
    <name evidence="5" type="ORF">SAMN04488558_10736</name>
</gene>
<dbReference type="STRING" id="89093.SAMN04488558_10736"/>
<proteinExistence type="predicted"/>
<dbReference type="InterPro" id="IPR003439">
    <property type="entry name" value="ABC_transporter-like_ATP-bd"/>
</dbReference>
<dbReference type="EMBL" id="FOEN01000007">
    <property type="protein sequence ID" value="SEQ25060.1"/>
    <property type="molecule type" value="Genomic_DNA"/>
</dbReference>
<feature type="coiled-coil region" evidence="3">
    <location>
        <begin position="186"/>
        <end position="260"/>
    </location>
</feature>
<keyword evidence="6" id="KW-1185">Reference proteome</keyword>
<keyword evidence="2 5" id="KW-0067">ATP-binding</keyword>
<dbReference type="Proteomes" id="UP000198833">
    <property type="component" value="Unassembled WGS sequence"/>
</dbReference>
<evidence type="ECO:0000313" key="6">
    <source>
        <dbReference type="Proteomes" id="UP000198833"/>
    </source>
</evidence>
<keyword evidence="1" id="KW-0547">Nucleotide-binding</keyword>
<dbReference type="SMART" id="SM00382">
    <property type="entry name" value="AAA"/>
    <property type="match status" value="2"/>
</dbReference>
<dbReference type="CDD" id="cd03221">
    <property type="entry name" value="ABCF_EF-3"/>
    <property type="match status" value="1"/>
</dbReference>
<dbReference type="NCBIfam" id="NF000355">
    <property type="entry name" value="ribo_prot_ABC_F"/>
    <property type="match status" value="1"/>
</dbReference>
<name>A0A1H9EH53_9LACT</name>
<dbReference type="InterPro" id="IPR027417">
    <property type="entry name" value="P-loop_NTPase"/>
</dbReference>
<dbReference type="PROSITE" id="PS50893">
    <property type="entry name" value="ABC_TRANSPORTER_2"/>
    <property type="match status" value="2"/>
</dbReference>
<dbReference type="Pfam" id="PF00005">
    <property type="entry name" value="ABC_tran"/>
    <property type="match status" value="2"/>
</dbReference>
<dbReference type="SUPFAM" id="SSF52540">
    <property type="entry name" value="P-loop containing nucleoside triphosphate hydrolases"/>
    <property type="match status" value="2"/>
</dbReference>
<dbReference type="PANTHER" id="PTHR42855">
    <property type="entry name" value="ABC TRANSPORTER ATP-BINDING SUBUNIT"/>
    <property type="match status" value="1"/>
</dbReference>
<accession>A0A1H9EH53</accession>
<dbReference type="InterPro" id="IPR051309">
    <property type="entry name" value="ABCF_ATPase"/>
</dbReference>
<feature type="domain" description="ABC transporter" evidence="4">
    <location>
        <begin position="285"/>
        <end position="492"/>
    </location>
</feature>
<dbReference type="RefSeq" id="WP_092571969.1">
    <property type="nucleotide sequence ID" value="NZ_CP149446.1"/>
</dbReference>
<dbReference type="GO" id="GO:0016887">
    <property type="term" value="F:ATP hydrolysis activity"/>
    <property type="evidence" value="ECO:0007669"/>
    <property type="project" value="InterPro"/>
</dbReference>
<evidence type="ECO:0000256" key="3">
    <source>
        <dbReference type="SAM" id="Coils"/>
    </source>
</evidence>
<evidence type="ECO:0000313" key="5">
    <source>
        <dbReference type="EMBL" id="SEQ25060.1"/>
    </source>
</evidence>
<dbReference type="AlphaFoldDB" id="A0A1H9EH53"/>
<feature type="domain" description="ABC transporter" evidence="4">
    <location>
        <begin position="2"/>
        <end position="190"/>
    </location>
</feature>
<dbReference type="Gene3D" id="3.40.50.300">
    <property type="entry name" value="P-loop containing nucleotide triphosphate hydrolases"/>
    <property type="match status" value="3"/>
</dbReference>
<evidence type="ECO:0000259" key="4">
    <source>
        <dbReference type="PROSITE" id="PS50893"/>
    </source>
</evidence>
<keyword evidence="3" id="KW-0175">Coiled coil</keyword>